<keyword evidence="6 7" id="KW-0472">Membrane</keyword>
<proteinExistence type="inferred from homology"/>
<feature type="transmembrane region" description="Helical" evidence="7">
    <location>
        <begin position="397"/>
        <end position="421"/>
    </location>
</feature>
<keyword evidence="3" id="KW-1003">Cell membrane</keyword>
<dbReference type="EMBL" id="BAABWN010000007">
    <property type="protein sequence ID" value="GAA6168554.1"/>
    <property type="molecule type" value="Genomic_DNA"/>
</dbReference>
<dbReference type="PANTHER" id="PTHR30183:SF6">
    <property type="entry name" value="INNER MEMBRANE ABC TRANSPORTER PERMEASE PROTEIN YNJC"/>
    <property type="match status" value="1"/>
</dbReference>
<evidence type="ECO:0000256" key="2">
    <source>
        <dbReference type="ARBA" id="ARBA00022448"/>
    </source>
</evidence>
<dbReference type="PANTHER" id="PTHR30183">
    <property type="entry name" value="MOLYBDENUM TRANSPORT SYSTEM PERMEASE PROTEIN MODB"/>
    <property type="match status" value="1"/>
</dbReference>
<comment type="similarity">
    <text evidence="7">Belongs to the binding-protein-dependent transport system permease family.</text>
</comment>
<evidence type="ECO:0000259" key="8">
    <source>
        <dbReference type="PROSITE" id="PS50928"/>
    </source>
</evidence>
<comment type="caution">
    <text evidence="9">The sequence shown here is derived from an EMBL/GenBank/DDBJ whole genome shotgun (WGS) entry which is preliminary data.</text>
</comment>
<keyword evidence="4 7" id="KW-0812">Transmembrane</keyword>
<evidence type="ECO:0000256" key="7">
    <source>
        <dbReference type="RuleBase" id="RU363032"/>
    </source>
</evidence>
<sequence length="564" mass="62171">MSNTKWLPRLSQIFLYGFAGIIISGLAAVFFPAFGWLPALGGTEFTLDHWIAFFQSPGITKSITLSITTALLTTAFSVACVFLFLASISGSNSLIQKFVLRFLAPILSVPHAAAAFGFLFLFSPSGLISRWLSPELTGWNRPPDLLTVQDPWGLSLAGGLIIKEIPFLLLVAFSVLPQINVDKSLKLARTLGYHTTVGWLKVIAPQLYPLIRMPIFAVLVFSSSTVDVALILGPNLPSTLSVSVTQWFNDPDLSQRFIASVGAVCQLMTTLVVLGIWWIIEKIIQRGFSSYSVNGEQRRFAVIAAFVGRLSVGLVFIINIAGIFVLIINSIAGFWRFPNNFPAKWTATHFLNAQTAITESLLVTLSIAVITVLIAIVVVIVVLEAEIQTKSSRINKFIIYSPLLIPQVGFISGLVVLSIWLNINPNVYLVILGHLLFVIPYAYLSLGKAYQSFDHRWLQLSRTLGASYWKILFRIKLPMLTTPLLSTLALAFSVSIAQYLATQLLGAGRVSTITTEAIALSSSGNRRLISVWSLCQALLPCLIYLLALMIPKLVWRQRKLMQLR</sequence>
<evidence type="ECO:0000256" key="6">
    <source>
        <dbReference type="ARBA" id="ARBA00023136"/>
    </source>
</evidence>
<feature type="transmembrane region" description="Helical" evidence="7">
    <location>
        <begin position="529"/>
        <end position="555"/>
    </location>
</feature>
<reference evidence="9 10" key="1">
    <citation type="submission" date="2024-04" db="EMBL/GenBank/DDBJ databases">
        <title>Draft genome sequence of Sessilibacter corallicola NBRC 116591.</title>
        <authorList>
            <person name="Miyakawa T."/>
            <person name="Kusuya Y."/>
            <person name="Miura T."/>
        </authorList>
    </citation>
    <scope>NUCLEOTIDE SEQUENCE [LARGE SCALE GENOMIC DNA]</scope>
    <source>
        <strain evidence="9 10">KU-00831-HH</strain>
    </source>
</reference>
<evidence type="ECO:0000256" key="3">
    <source>
        <dbReference type="ARBA" id="ARBA00022475"/>
    </source>
</evidence>
<feature type="transmembrane region" description="Helical" evidence="7">
    <location>
        <begin position="361"/>
        <end position="385"/>
    </location>
</feature>
<evidence type="ECO:0000256" key="1">
    <source>
        <dbReference type="ARBA" id="ARBA00004651"/>
    </source>
</evidence>
<feature type="domain" description="ABC transmembrane type-1" evidence="8">
    <location>
        <begin position="59"/>
        <end position="277"/>
    </location>
</feature>
<comment type="subcellular location">
    <subcellularLocation>
        <location evidence="1 7">Cell membrane</location>
        <topology evidence="1 7">Multi-pass membrane protein</topology>
    </subcellularLocation>
</comment>
<dbReference type="Pfam" id="PF00528">
    <property type="entry name" value="BPD_transp_1"/>
    <property type="match status" value="1"/>
</dbReference>
<feature type="transmembrane region" description="Helical" evidence="7">
    <location>
        <begin position="427"/>
        <end position="446"/>
    </location>
</feature>
<keyword evidence="10" id="KW-1185">Reference proteome</keyword>
<feature type="domain" description="ABC transmembrane type-1" evidence="8">
    <location>
        <begin position="357"/>
        <end position="547"/>
    </location>
</feature>
<evidence type="ECO:0000313" key="9">
    <source>
        <dbReference type="EMBL" id="GAA6168554.1"/>
    </source>
</evidence>
<dbReference type="Gene3D" id="1.10.3720.10">
    <property type="entry name" value="MetI-like"/>
    <property type="match status" value="2"/>
</dbReference>
<accession>A0ABQ0AA65</accession>
<dbReference type="RefSeq" id="WP_353303279.1">
    <property type="nucleotide sequence ID" value="NZ_BAABWN010000007.1"/>
</dbReference>
<feature type="transmembrane region" description="Helical" evidence="7">
    <location>
        <begin position="215"/>
        <end position="237"/>
    </location>
</feature>
<name>A0ABQ0AA65_9GAMM</name>
<feature type="transmembrane region" description="Helical" evidence="7">
    <location>
        <begin position="300"/>
        <end position="328"/>
    </location>
</feature>
<organism evidence="9 10">
    <name type="scientific">Sessilibacter corallicola</name>
    <dbReference type="NCBI Taxonomy" id="2904075"/>
    <lineage>
        <taxon>Bacteria</taxon>
        <taxon>Pseudomonadati</taxon>
        <taxon>Pseudomonadota</taxon>
        <taxon>Gammaproteobacteria</taxon>
        <taxon>Cellvibrionales</taxon>
        <taxon>Cellvibrionaceae</taxon>
        <taxon>Sessilibacter</taxon>
    </lineage>
</organism>
<feature type="transmembrane region" description="Helical" evidence="7">
    <location>
        <begin position="152"/>
        <end position="176"/>
    </location>
</feature>
<evidence type="ECO:0000313" key="10">
    <source>
        <dbReference type="Proteomes" id="UP001465153"/>
    </source>
</evidence>
<dbReference type="InterPro" id="IPR000515">
    <property type="entry name" value="MetI-like"/>
</dbReference>
<dbReference type="SUPFAM" id="SSF161098">
    <property type="entry name" value="MetI-like"/>
    <property type="match status" value="2"/>
</dbReference>
<dbReference type="Proteomes" id="UP001465153">
    <property type="component" value="Unassembled WGS sequence"/>
</dbReference>
<feature type="transmembrane region" description="Helical" evidence="7">
    <location>
        <begin position="480"/>
        <end position="501"/>
    </location>
</feature>
<keyword evidence="2 7" id="KW-0813">Transport</keyword>
<dbReference type="PROSITE" id="PS50928">
    <property type="entry name" value="ABC_TM1"/>
    <property type="match status" value="2"/>
</dbReference>
<dbReference type="InterPro" id="IPR035906">
    <property type="entry name" value="MetI-like_sf"/>
</dbReference>
<evidence type="ECO:0000256" key="4">
    <source>
        <dbReference type="ARBA" id="ARBA00022692"/>
    </source>
</evidence>
<evidence type="ECO:0000256" key="5">
    <source>
        <dbReference type="ARBA" id="ARBA00022989"/>
    </source>
</evidence>
<protein>
    <submittedName>
        <fullName evidence="9">ABC transporter permease</fullName>
    </submittedName>
</protein>
<feature type="transmembrane region" description="Helical" evidence="7">
    <location>
        <begin position="98"/>
        <end position="122"/>
    </location>
</feature>
<dbReference type="CDD" id="cd06261">
    <property type="entry name" value="TM_PBP2"/>
    <property type="match status" value="1"/>
</dbReference>
<gene>
    <name evidence="9" type="ORF">NBRC116591_23650</name>
</gene>
<feature type="transmembrane region" description="Helical" evidence="7">
    <location>
        <begin position="12"/>
        <end position="37"/>
    </location>
</feature>
<feature type="transmembrane region" description="Helical" evidence="7">
    <location>
        <begin position="63"/>
        <end position="86"/>
    </location>
</feature>
<keyword evidence="5 7" id="KW-1133">Transmembrane helix</keyword>
<feature type="transmembrane region" description="Helical" evidence="7">
    <location>
        <begin position="257"/>
        <end position="280"/>
    </location>
</feature>